<dbReference type="EMBL" id="CP063189">
    <property type="protein sequence ID" value="WCZ32407.1"/>
    <property type="molecule type" value="Genomic_DNA"/>
</dbReference>
<sequence length="129" mass="13615">MVHLQEEMNQTAVTELLKAIHTCADAPLRVRQTALENAIAVLADAHLSTAATHALRDSGLSEVTHAAVCLADWHTSSHSKIPIRTELSARDVLIQQLASARSGKIAASVAARLAASSTDSVVRRFGAGL</sequence>
<evidence type="ECO:0000313" key="1">
    <source>
        <dbReference type="EMBL" id="WCZ32407.1"/>
    </source>
</evidence>
<evidence type="ECO:0000313" key="2">
    <source>
        <dbReference type="Proteomes" id="UP001220064"/>
    </source>
</evidence>
<proteinExistence type="predicted"/>
<dbReference type="Proteomes" id="UP001220064">
    <property type="component" value="Chromosome"/>
</dbReference>
<protein>
    <submittedName>
        <fullName evidence="1">Uncharacterized protein</fullName>
    </submittedName>
</protein>
<name>A0ABY7U6S5_9CORY</name>
<organism evidence="1 2">
    <name type="scientific">Corynebacterium massiliense DSM 45435</name>
    <dbReference type="NCBI Taxonomy" id="1121364"/>
    <lineage>
        <taxon>Bacteria</taxon>
        <taxon>Bacillati</taxon>
        <taxon>Actinomycetota</taxon>
        <taxon>Actinomycetes</taxon>
        <taxon>Mycobacteriales</taxon>
        <taxon>Corynebacteriaceae</taxon>
        <taxon>Corynebacterium</taxon>
    </lineage>
</organism>
<accession>A0ABY7U6S5</accession>
<reference evidence="1 2" key="1">
    <citation type="submission" date="2020-10" db="EMBL/GenBank/DDBJ databases">
        <title>Complete genome sequence of Corynebacterium massiliense DSM 45435, type strain of Corynebacterium massiliense.</title>
        <authorList>
            <person name="Busche T."/>
            <person name="Kalinowski J."/>
            <person name="Ruckert C."/>
        </authorList>
    </citation>
    <scope>NUCLEOTIDE SEQUENCE [LARGE SCALE GENOMIC DNA]</scope>
    <source>
        <strain evidence="1 2">DSM 45435</strain>
    </source>
</reference>
<gene>
    <name evidence="1" type="ORF">CMASS_04800</name>
</gene>
<keyword evidence="2" id="KW-1185">Reference proteome</keyword>